<name>A0ACC2SQR8_9FUNG</name>
<accession>A0ACC2SQR8</accession>
<evidence type="ECO:0000313" key="1">
    <source>
        <dbReference type="EMBL" id="KAJ9064521.1"/>
    </source>
</evidence>
<sequence length="128" mass="13674">MSSNGNPIKELSERDLSVLGHIFDDFGAENGLNPQANATGADSCSNGAEKPDVAVAPKLEIDADTLNKIKALEIEAVQVAERGASTPESSNTLYLESISKFSEIIDLCPEYASAWNNRAQAHRDGRPS</sequence>
<gene>
    <name evidence="1" type="ORF">DSO57_1029673</name>
</gene>
<comment type="caution">
    <text evidence="1">The sequence shown here is derived from an EMBL/GenBank/DDBJ whole genome shotgun (WGS) entry which is preliminary data.</text>
</comment>
<reference evidence="1" key="1">
    <citation type="submission" date="2022-04" db="EMBL/GenBank/DDBJ databases">
        <title>Genome of the entomopathogenic fungus Entomophthora muscae.</title>
        <authorList>
            <person name="Elya C."/>
            <person name="Lovett B.R."/>
            <person name="Lee E."/>
            <person name="Macias A.M."/>
            <person name="Hajek A.E."/>
            <person name="De Bivort B.L."/>
            <person name="Kasson M.T."/>
            <person name="De Fine Licht H.H."/>
            <person name="Stajich J.E."/>
        </authorList>
    </citation>
    <scope>NUCLEOTIDE SEQUENCE</scope>
    <source>
        <strain evidence="1">Berkeley</strain>
    </source>
</reference>
<proteinExistence type="predicted"/>
<organism evidence="1 2">
    <name type="scientific">Entomophthora muscae</name>
    <dbReference type="NCBI Taxonomy" id="34485"/>
    <lineage>
        <taxon>Eukaryota</taxon>
        <taxon>Fungi</taxon>
        <taxon>Fungi incertae sedis</taxon>
        <taxon>Zoopagomycota</taxon>
        <taxon>Entomophthoromycotina</taxon>
        <taxon>Entomophthoromycetes</taxon>
        <taxon>Entomophthorales</taxon>
        <taxon>Entomophthoraceae</taxon>
        <taxon>Entomophthora</taxon>
    </lineage>
</organism>
<keyword evidence="2" id="KW-1185">Reference proteome</keyword>
<dbReference type="Proteomes" id="UP001165960">
    <property type="component" value="Unassembled WGS sequence"/>
</dbReference>
<dbReference type="EMBL" id="QTSX02004458">
    <property type="protein sequence ID" value="KAJ9064521.1"/>
    <property type="molecule type" value="Genomic_DNA"/>
</dbReference>
<protein>
    <submittedName>
        <fullName evidence="1">Uncharacterized protein</fullName>
    </submittedName>
</protein>
<evidence type="ECO:0000313" key="2">
    <source>
        <dbReference type="Proteomes" id="UP001165960"/>
    </source>
</evidence>